<evidence type="ECO:0000313" key="2">
    <source>
        <dbReference type="Proteomes" id="UP001066276"/>
    </source>
</evidence>
<name>A0AAV7MNL6_PLEWA</name>
<dbReference type="EMBL" id="JANPWB010000013">
    <property type="protein sequence ID" value="KAJ1104350.1"/>
    <property type="molecule type" value="Genomic_DNA"/>
</dbReference>
<accession>A0AAV7MNL6</accession>
<comment type="caution">
    <text evidence="1">The sequence shown here is derived from an EMBL/GenBank/DDBJ whole genome shotgun (WGS) entry which is preliminary data.</text>
</comment>
<dbReference type="Proteomes" id="UP001066276">
    <property type="component" value="Chromosome 9"/>
</dbReference>
<dbReference type="AlphaFoldDB" id="A0AAV7MNL6"/>
<gene>
    <name evidence="1" type="ORF">NDU88_001762</name>
</gene>
<protein>
    <submittedName>
        <fullName evidence="1">Uncharacterized protein</fullName>
    </submittedName>
</protein>
<evidence type="ECO:0000313" key="1">
    <source>
        <dbReference type="EMBL" id="KAJ1104350.1"/>
    </source>
</evidence>
<proteinExistence type="predicted"/>
<reference evidence="1" key="1">
    <citation type="journal article" date="2022" name="bioRxiv">
        <title>Sequencing and chromosome-scale assembly of the giantPleurodeles waltlgenome.</title>
        <authorList>
            <person name="Brown T."/>
            <person name="Elewa A."/>
            <person name="Iarovenko S."/>
            <person name="Subramanian E."/>
            <person name="Araus A.J."/>
            <person name="Petzold A."/>
            <person name="Susuki M."/>
            <person name="Suzuki K.-i.T."/>
            <person name="Hayashi T."/>
            <person name="Toyoda A."/>
            <person name="Oliveira C."/>
            <person name="Osipova E."/>
            <person name="Leigh N.D."/>
            <person name="Simon A."/>
            <person name="Yun M.H."/>
        </authorList>
    </citation>
    <scope>NUCLEOTIDE SEQUENCE</scope>
    <source>
        <strain evidence="1">20211129_DDA</strain>
        <tissue evidence="1">Liver</tissue>
    </source>
</reference>
<sequence>MCHGGSLGLRGPSDSSSACATACAVTCFRAPRPSLWLGIISRPEVRPHFPLNRPVCLEVPAPSTNPLIPSSDPQRVLTSIVVPGLGSAFLSLASRGSVTATSSTVHYGRCSTPGPTGS</sequence>
<keyword evidence="2" id="KW-1185">Reference proteome</keyword>
<organism evidence="1 2">
    <name type="scientific">Pleurodeles waltl</name>
    <name type="common">Iberian ribbed newt</name>
    <dbReference type="NCBI Taxonomy" id="8319"/>
    <lineage>
        <taxon>Eukaryota</taxon>
        <taxon>Metazoa</taxon>
        <taxon>Chordata</taxon>
        <taxon>Craniata</taxon>
        <taxon>Vertebrata</taxon>
        <taxon>Euteleostomi</taxon>
        <taxon>Amphibia</taxon>
        <taxon>Batrachia</taxon>
        <taxon>Caudata</taxon>
        <taxon>Salamandroidea</taxon>
        <taxon>Salamandridae</taxon>
        <taxon>Pleurodelinae</taxon>
        <taxon>Pleurodeles</taxon>
    </lineage>
</organism>